<accession>A0AC35G1F1</accession>
<name>A0AC35G1F1_9BILA</name>
<evidence type="ECO:0000313" key="1">
    <source>
        <dbReference type="Proteomes" id="UP000887580"/>
    </source>
</evidence>
<sequence length="755" mass="87024">MGDSTELSWLGITGERINEIQRNKKLSEVLTKISKLAKSLNCPSNEKAEQPYKRLLFALASKIKPQINDHLPLLVKYVVEDKLRQESQLNSALEYLLKHVGESLNEKELNEYCGVGIVVTYEEIDDVIKEVLEKHRKEIVEQSFSKNRLLGEVTTDSRLKWATGSVVRSLFEARLIHLTGVKSIEELKPGKKAVVSTEKKEKAIKTEAPKSKKTVDTLNGGEVITDTDSIEELLRTRIHFHKVGENYTTEGYVMHPWTKDLLKKHVENVEGKVHTRFPPEPNGVLHIGHAKAVNINFCYAKVNGGNCYLRFDDTNPEKEEEKFFTAIEDVVRWLKYNPYKVTHSSDYFQQLYLWAIQLIKDGLAYVCHQKVEEMRGFNVEASPWRDRPIKENLELFESMRLGLFDEGEATLRLKHILEEGKVDPVAYRVKYVPHHRTGNDWCIYPTYDYTHCLCDSIENITHSLCTKEFQSRRSSYYWLCNALKIYCPVQWEYSRLNVYYSVISKRKILKLIQNRVVRDYDDPRLFTLTGLRRRGIPAEAINNFVAKLGLTVAQTAVDPIMLDAFVRDYLNAHSPRTMAVLEPLKLIIQNFDKLNLPLTVKVPDFPTDPARAAEEHTVAFDGTIYIEQSDFRLAGEKGFRRMTPEQYVGLKYIGLVLKFITATEPLFAEVRLYERLFMHKNPEDPEEVFGGFLSDCNPNSLTVIHNCAVDKYLSNSKTFSSFQFERTGYFSVDLDSNDKKIVFNRTVLLKEDSGK</sequence>
<protein>
    <submittedName>
        <fullName evidence="2">Glutamine--tRNA ligase</fullName>
    </submittedName>
</protein>
<dbReference type="Proteomes" id="UP000887580">
    <property type="component" value="Unplaced"/>
</dbReference>
<dbReference type="WBParaSite" id="PS1159_v2.g2302.t1">
    <property type="protein sequence ID" value="PS1159_v2.g2302.t1"/>
    <property type="gene ID" value="PS1159_v2.g2302"/>
</dbReference>
<evidence type="ECO:0000313" key="2">
    <source>
        <dbReference type="WBParaSite" id="PS1159_v2.g2302.t1"/>
    </source>
</evidence>
<proteinExistence type="predicted"/>
<organism evidence="1 2">
    <name type="scientific">Panagrolaimus sp. PS1159</name>
    <dbReference type="NCBI Taxonomy" id="55785"/>
    <lineage>
        <taxon>Eukaryota</taxon>
        <taxon>Metazoa</taxon>
        <taxon>Ecdysozoa</taxon>
        <taxon>Nematoda</taxon>
        <taxon>Chromadorea</taxon>
        <taxon>Rhabditida</taxon>
        <taxon>Tylenchina</taxon>
        <taxon>Panagrolaimomorpha</taxon>
        <taxon>Panagrolaimoidea</taxon>
        <taxon>Panagrolaimidae</taxon>
        <taxon>Panagrolaimus</taxon>
    </lineage>
</organism>
<reference evidence="2" key="1">
    <citation type="submission" date="2022-11" db="UniProtKB">
        <authorList>
            <consortium name="WormBaseParasite"/>
        </authorList>
    </citation>
    <scope>IDENTIFICATION</scope>
</reference>